<feature type="transmembrane region" description="Helical" evidence="8">
    <location>
        <begin position="302"/>
        <end position="320"/>
    </location>
</feature>
<feature type="transmembrane region" description="Helical" evidence="8">
    <location>
        <begin position="992"/>
        <end position="1012"/>
    </location>
</feature>
<dbReference type="InterPro" id="IPR023298">
    <property type="entry name" value="ATPase_P-typ_TM_dom_sf"/>
</dbReference>
<accession>A0A6P4IVU9</accession>
<dbReference type="SUPFAM" id="SSF81665">
    <property type="entry name" value="Calcium ATPase, transmembrane domain M"/>
    <property type="match status" value="1"/>
</dbReference>
<feature type="transmembrane region" description="Helical" evidence="8">
    <location>
        <begin position="809"/>
        <end position="836"/>
    </location>
</feature>
<evidence type="ECO:0000256" key="5">
    <source>
        <dbReference type="ARBA" id="ARBA00023053"/>
    </source>
</evidence>
<dbReference type="SUPFAM" id="SSF81653">
    <property type="entry name" value="Calcium ATPase, transduction domain A"/>
    <property type="match status" value="1"/>
</dbReference>
<feature type="transmembrane region" description="Helical" evidence="8">
    <location>
        <begin position="784"/>
        <end position="803"/>
    </location>
</feature>
<keyword evidence="7" id="KW-0406">Ion transport</keyword>
<reference evidence="10" key="1">
    <citation type="submission" date="2025-05" db="UniProtKB">
        <authorList>
            <consortium name="RefSeq"/>
        </authorList>
    </citation>
    <scope>NUCLEOTIDE SEQUENCE [LARGE SCALE GENOMIC DNA]</scope>
    <source>
        <strain evidence="10">14028-0561.14</strain>
    </source>
</reference>
<dbReference type="InterPro" id="IPR023299">
    <property type="entry name" value="ATPase_P-typ_cyto_dom_N"/>
</dbReference>
<feature type="domain" description="Cation-transporting P-type ATPase N-terminal" evidence="9">
    <location>
        <begin position="48"/>
        <end position="123"/>
    </location>
</feature>
<keyword evidence="2" id="KW-1003">Cell membrane</keyword>
<dbReference type="OrthoDB" id="7883161at2759"/>
<dbReference type="GO" id="GO:0005886">
    <property type="term" value="C:plasma membrane"/>
    <property type="evidence" value="ECO:0007669"/>
    <property type="project" value="UniProtKB-SubCell"/>
</dbReference>
<name>A0A6P4IVU9_DROKI</name>
<keyword evidence="6 8" id="KW-0472">Membrane</keyword>
<evidence type="ECO:0000256" key="8">
    <source>
        <dbReference type="SAM" id="Phobius"/>
    </source>
</evidence>
<dbReference type="SUPFAM" id="SSF81660">
    <property type="entry name" value="Metal cation-transporting ATPase, ATP-binding domain N"/>
    <property type="match status" value="1"/>
</dbReference>
<keyword evidence="3 8" id="KW-0812">Transmembrane</keyword>
<feature type="transmembrane region" description="Helical" evidence="8">
    <location>
        <begin position="926"/>
        <end position="944"/>
    </location>
</feature>
<feature type="transmembrane region" description="Helical" evidence="8">
    <location>
        <begin position="99"/>
        <end position="126"/>
    </location>
</feature>
<dbReference type="GO" id="GO:0006814">
    <property type="term" value="P:sodium ion transport"/>
    <property type="evidence" value="ECO:0007669"/>
    <property type="project" value="UniProtKB-KW"/>
</dbReference>
<dbReference type="Gene3D" id="3.40.1110.10">
    <property type="entry name" value="Calcium-transporting ATPase, cytoplasmic domain N"/>
    <property type="match status" value="1"/>
</dbReference>
<dbReference type="PRINTS" id="PR00121">
    <property type="entry name" value="NAKATPASE"/>
</dbReference>
<reference evidence="11" key="2">
    <citation type="submission" date="2025-08" db="UniProtKB">
        <authorList>
            <consortium name="RefSeq"/>
        </authorList>
    </citation>
    <scope>IDENTIFICATION</scope>
    <source>
        <strain evidence="11">14028-0561.14</strain>
        <tissue evidence="11">Whole fly</tissue>
    </source>
</reference>
<organism evidence="10 11">
    <name type="scientific">Drosophila kikkawai</name>
    <name type="common">Fruit fly</name>
    <dbReference type="NCBI Taxonomy" id="30033"/>
    <lineage>
        <taxon>Eukaryota</taxon>
        <taxon>Metazoa</taxon>
        <taxon>Ecdysozoa</taxon>
        <taxon>Arthropoda</taxon>
        <taxon>Hexapoda</taxon>
        <taxon>Insecta</taxon>
        <taxon>Pterygota</taxon>
        <taxon>Neoptera</taxon>
        <taxon>Endopterygota</taxon>
        <taxon>Diptera</taxon>
        <taxon>Brachycera</taxon>
        <taxon>Muscomorpha</taxon>
        <taxon>Ephydroidea</taxon>
        <taxon>Drosophilidae</taxon>
        <taxon>Drosophila</taxon>
        <taxon>Sophophora</taxon>
    </lineage>
</organism>
<dbReference type="Pfam" id="PF00689">
    <property type="entry name" value="Cation_ATPase_C"/>
    <property type="match status" value="1"/>
</dbReference>
<evidence type="ECO:0000256" key="7">
    <source>
        <dbReference type="ARBA" id="ARBA00023201"/>
    </source>
</evidence>
<evidence type="ECO:0000256" key="3">
    <source>
        <dbReference type="ARBA" id="ARBA00022692"/>
    </source>
</evidence>
<dbReference type="Gene3D" id="3.40.50.1000">
    <property type="entry name" value="HAD superfamily/HAD-like"/>
    <property type="match status" value="1"/>
</dbReference>
<keyword evidence="5" id="KW-0915">Sodium</keyword>
<feature type="transmembrane region" description="Helical" evidence="8">
    <location>
        <begin position="964"/>
        <end position="980"/>
    </location>
</feature>
<proteinExistence type="predicted"/>
<dbReference type="Pfam" id="PF13246">
    <property type="entry name" value="Cation_ATPase"/>
    <property type="match status" value="1"/>
</dbReference>
<evidence type="ECO:0000259" key="9">
    <source>
        <dbReference type="SMART" id="SM00831"/>
    </source>
</evidence>
<dbReference type="Gene3D" id="1.20.1110.10">
    <property type="entry name" value="Calcium-transporting ATPase, transmembrane domain"/>
    <property type="match status" value="1"/>
</dbReference>
<dbReference type="PANTHER" id="PTHR43294">
    <property type="entry name" value="SODIUM/POTASSIUM-TRANSPORTING ATPASE SUBUNIT ALPHA"/>
    <property type="match status" value="1"/>
</dbReference>
<evidence type="ECO:0000313" key="11">
    <source>
        <dbReference type="RefSeq" id="XP_017026996.2"/>
    </source>
</evidence>
<keyword evidence="7" id="KW-0813">Transport</keyword>
<dbReference type="InterPro" id="IPR059000">
    <property type="entry name" value="ATPase_P-type_domA"/>
</dbReference>
<dbReference type="InterPro" id="IPR008250">
    <property type="entry name" value="ATPase_P-typ_transduc_dom_A_sf"/>
</dbReference>
<comment type="subcellular location">
    <subcellularLocation>
        <location evidence="1">Cell membrane</location>
        <topology evidence="1">Multi-pass membrane protein</topology>
    </subcellularLocation>
</comment>
<evidence type="ECO:0000256" key="4">
    <source>
        <dbReference type="ARBA" id="ARBA00022989"/>
    </source>
</evidence>
<evidence type="ECO:0000313" key="10">
    <source>
        <dbReference type="Proteomes" id="UP001652661"/>
    </source>
</evidence>
<feature type="transmembrane region" description="Helical" evidence="8">
    <location>
        <begin position="332"/>
        <end position="351"/>
    </location>
</feature>
<dbReference type="InterPro" id="IPR036412">
    <property type="entry name" value="HAD-like_sf"/>
</dbReference>
<dbReference type="GO" id="GO:0000166">
    <property type="term" value="F:nucleotide binding"/>
    <property type="evidence" value="ECO:0007669"/>
    <property type="project" value="InterPro"/>
</dbReference>
<dbReference type="GeneID" id="108077966"/>
<dbReference type="Proteomes" id="UP001652661">
    <property type="component" value="Chromosome 2R"/>
</dbReference>
<dbReference type="PANTHER" id="PTHR43294:SF13">
    <property type="entry name" value="SODIUM_POTASSIUM-TRANSPORTING ATPASE SUBUNIT ALPHA"/>
    <property type="match status" value="1"/>
</dbReference>
<dbReference type="InterPro" id="IPR004014">
    <property type="entry name" value="ATPase_P-typ_cation-transptr_N"/>
</dbReference>
<dbReference type="InterPro" id="IPR006068">
    <property type="entry name" value="ATPase_P-typ_cation-transptr_C"/>
</dbReference>
<evidence type="ECO:0000256" key="1">
    <source>
        <dbReference type="ARBA" id="ARBA00004651"/>
    </source>
</evidence>
<evidence type="ECO:0000256" key="6">
    <source>
        <dbReference type="ARBA" id="ARBA00023136"/>
    </source>
</evidence>
<sequence length="1034" mass="117636">MGNWGKQLWKRKCRCNLRRTWTCKAKTKNRKSNERTENELWQEYYAPYLHFLSFSEIYSRLETSPSEGLTEEVATTKLKRNGKNTLPIPPKPHLLLVRYLCYCFSVIGVILLLSAFVCFFLHYYAIITQPKKMHNPKYLLAGWILLIIFFLAGLMPVLHEEDNTALLESIDETMPMFCTVIREGNKEIILTQDVVIGDIVPISYGQRLPADLRFITTSGLEVDNVALTGSSEPWQIFPLASDEKQIFSWISGNVGFAGTHATKGYGLGVAIACGTKTEVGKMMELSYKERAESRVSLHLRQVGFYMLAIVLMWLLMGISFVHHDASFIHLEIYITFIIALTPLYLPFILFWGMRTTRDLMQDSQCYARNLEATSTVGLTTVVITDMTRTITKRWMRVTEIFVDMELLSAESANVNELGPRFIELIQASVLCNDAVINSGNIGVPKEKKSMYGNYLDIAMLRYGLLTLPDVNQLRRDHEMVANKAFTSADRVQVTVHRTYGADGELKLILLMKGHCDTVLRHCSTFTVRDEEIPLDDELQDNILNLAEGLLVGGRQVRAFAFKELRNQLELRRISQVYSGGGREFRDYLAVDTFSLRLLGLIATYTPPRSTIPKAVARCRSAGIKLILVTSHDQYLARAMASEVGLMSPHMDEIKTGRRLSDYRNFRPTEIVDMLEYADEKDHHQRWYIEQLLLNQRDLVFANTEPEQLHWIVEVCQGQGAVVSVIGGSLHDTPALRSANVGAARLGCAPICENSADLVLLDSSFATLSRAIGISRLFFENLKKALAYCLATNTVWIISLLAFFTLRIPLLFNMIDIIIVSVFVNLIPALALLYEFPEENLMQQKPKVYDDCLLNSRLLFVSHILVGTIEAAAVLMTYIMFMVERGFLLTTLVGLQYQWHDETVNDLTDSYGQEWSSVERKQLDCQVSSLCLMAIVVMQCTNLVLNKTGRANLLEHGFGNLQMKLAAAYLIAVCILLWWMDPTCCLHLKGAKYLDILTFLWVIFPFVPMMVFLESTRRYFLRMFPDSWLERATMF</sequence>
<evidence type="ECO:0000256" key="2">
    <source>
        <dbReference type="ARBA" id="ARBA00022475"/>
    </source>
</evidence>
<dbReference type="PRINTS" id="PR00119">
    <property type="entry name" value="CATATPASE"/>
</dbReference>
<dbReference type="SMART" id="SM00831">
    <property type="entry name" value="Cation_ATPase_N"/>
    <property type="match status" value="1"/>
</dbReference>
<dbReference type="InterPro" id="IPR050510">
    <property type="entry name" value="Cation_transp_ATPase_P-type"/>
</dbReference>
<dbReference type="SUPFAM" id="SSF56784">
    <property type="entry name" value="HAD-like"/>
    <property type="match status" value="1"/>
</dbReference>
<gene>
    <name evidence="11" type="primary">LOC108077966</name>
</gene>
<feature type="transmembrane region" description="Helical" evidence="8">
    <location>
        <begin position="138"/>
        <end position="158"/>
    </location>
</feature>
<protein>
    <submittedName>
        <fullName evidence="11">Sodium/potassium-transporting ATPase subunit alpha</fullName>
    </submittedName>
</protein>
<keyword evidence="7" id="KW-0739">Sodium transport</keyword>
<keyword evidence="4 8" id="KW-1133">Transmembrane helix</keyword>
<dbReference type="Gene3D" id="2.70.150.10">
    <property type="entry name" value="Calcium-transporting ATPase, cytoplasmic transduction domain A"/>
    <property type="match status" value="1"/>
</dbReference>
<dbReference type="Pfam" id="PF00690">
    <property type="entry name" value="Cation_ATPase_N"/>
    <property type="match status" value="1"/>
</dbReference>
<keyword evidence="10" id="KW-1185">Reference proteome</keyword>
<dbReference type="Pfam" id="PF00122">
    <property type="entry name" value="E1-E2_ATPase"/>
    <property type="match status" value="1"/>
</dbReference>
<dbReference type="InterPro" id="IPR023214">
    <property type="entry name" value="HAD_sf"/>
</dbReference>
<dbReference type="RefSeq" id="XP_017026996.2">
    <property type="nucleotide sequence ID" value="XM_017171507.3"/>
</dbReference>
<feature type="transmembrane region" description="Helical" evidence="8">
    <location>
        <begin position="857"/>
        <end position="880"/>
    </location>
</feature>